<dbReference type="Proteomes" id="UP001044222">
    <property type="component" value="Chromosome 18"/>
</dbReference>
<gene>
    <name evidence="2" type="ORF">ANANG_G00307050</name>
</gene>
<feature type="non-terminal residue" evidence="2">
    <location>
        <position position="377"/>
    </location>
</feature>
<feature type="compositionally biased region" description="Gly residues" evidence="1">
    <location>
        <begin position="174"/>
        <end position="186"/>
    </location>
</feature>
<proteinExistence type="predicted"/>
<evidence type="ECO:0000256" key="1">
    <source>
        <dbReference type="SAM" id="MobiDB-lite"/>
    </source>
</evidence>
<feature type="compositionally biased region" description="Basic residues" evidence="1">
    <location>
        <begin position="267"/>
        <end position="285"/>
    </location>
</feature>
<feature type="region of interest" description="Disordered" evidence="1">
    <location>
        <begin position="93"/>
        <end position="377"/>
    </location>
</feature>
<protein>
    <submittedName>
        <fullName evidence="2">Uncharacterized protein</fullName>
    </submittedName>
</protein>
<feature type="region of interest" description="Disordered" evidence="1">
    <location>
        <begin position="1"/>
        <end position="31"/>
    </location>
</feature>
<feature type="compositionally biased region" description="Gly residues" evidence="1">
    <location>
        <begin position="286"/>
        <end position="307"/>
    </location>
</feature>
<feature type="compositionally biased region" description="Gly residues" evidence="1">
    <location>
        <begin position="314"/>
        <end position="323"/>
    </location>
</feature>
<keyword evidence="3" id="KW-1185">Reference proteome</keyword>
<reference evidence="2" key="1">
    <citation type="submission" date="2021-01" db="EMBL/GenBank/DDBJ databases">
        <title>A chromosome-scale assembly of European eel, Anguilla anguilla.</title>
        <authorList>
            <person name="Henkel C."/>
            <person name="Jong-Raadsen S.A."/>
            <person name="Dufour S."/>
            <person name="Weltzien F.-A."/>
            <person name="Palstra A.P."/>
            <person name="Pelster B."/>
            <person name="Spaink H.P."/>
            <person name="Van Den Thillart G.E."/>
            <person name="Jansen H."/>
            <person name="Zahm M."/>
            <person name="Klopp C."/>
            <person name="Cedric C."/>
            <person name="Louis A."/>
            <person name="Berthelot C."/>
            <person name="Parey E."/>
            <person name="Roest Crollius H."/>
            <person name="Montfort J."/>
            <person name="Robinson-Rechavi M."/>
            <person name="Bucao C."/>
            <person name="Bouchez O."/>
            <person name="Gislard M."/>
            <person name="Lluch J."/>
            <person name="Milhes M."/>
            <person name="Lampietro C."/>
            <person name="Lopez Roques C."/>
            <person name="Donnadieu C."/>
            <person name="Braasch I."/>
            <person name="Desvignes T."/>
            <person name="Postlethwait J."/>
            <person name="Bobe J."/>
            <person name="Guiguen Y."/>
            <person name="Dirks R."/>
        </authorList>
    </citation>
    <scope>NUCLEOTIDE SEQUENCE</scope>
    <source>
        <strain evidence="2">Tag_6206</strain>
        <tissue evidence="2">Liver</tissue>
    </source>
</reference>
<feature type="compositionally biased region" description="Gly residues" evidence="1">
    <location>
        <begin position="142"/>
        <end position="159"/>
    </location>
</feature>
<evidence type="ECO:0000313" key="2">
    <source>
        <dbReference type="EMBL" id="KAG5831747.1"/>
    </source>
</evidence>
<dbReference type="EMBL" id="JAFIRN010000018">
    <property type="protein sequence ID" value="KAG5831747.1"/>
    <property type="molecule type" value="Genomic_DNA"/>
</dbReference>
<sequence length="377" mass="39017">MPQAPPTRPVTHCLPPAHGGGSRSPSDPTDRSFCPNRLSRTACLCWCLPVRLTQTSERGSRLWRRTPWRGCPSCRGSGWTSCPSAASCCPRSPPPCPPAQPGRGRGGPGQERVQQRRQPEEHGAQPGGGALHPAGRRAEGLQGPGLHRGGGPGAGGGLQNAGALLPGRHEEVSGGRGAPPGRGPGHGARRHAAEREAAAHGQPAGRVRAGHPLLRAQVRAQAPPPDRRGGRRRLLLPVHQSGAHLRPHRRDVPPQRHVFQRAAGPARRPRALRRGRRAVRHRGRPGGRGGGGGSRRGRGGEGGGGGGSRRRGGGEGGGPGEQGQSGERVRGAGGGARGLRPGRSVRPESGGRAASSERPGPARAGPELRSRAGPRPS</sequence>
<dbReference type="AlphaFoldDB" id="A0A9D3RL40"/>
<accession>A0A9D3RL40</accession>
<name>A0A9D3RL40_ANGAN</name>
<comment type="caution">
    <text evidence="2">The sequence shown here is derived from an EMBL/GenBank/DDBJ whole genome shotgun (WGS) entry which is preliminary data.</text>
</comment>
<evidence type="ECO:0000313" key="3">
    <source>
        <dbReference type="Proteomes" id="UP001044222"/>
    </source>
</evidence>
<feature type="compositionally biased region" description="Basic and acidic residues" evidence="1">
    <location>
        <begin position="113"/>
        <end position="123"/>
    </location>
</feature>
<organism evidence="2 3">
    <name type="scientific">Anguilla anguilla</name>
    <name type="common">European freshwater eel</name>
    <name type="synonym">Muraena anguilla</name>
    <dbReference type="NCBI Taxonomy" id="7936"/>
    <lineage>
        <taxon>Eukaryota</taxon>
        <taxon>Metazoa</taxon>
        <taxon>Chordata</taxon>
        <taxon>Craniata</taxon>
        <taxon>Vertebrata</taxon>
        <taxon>Euteleostomi</taxon>
        <taxon>Actinopterygii</taxon>
        <taxon>Neopterygii</taxon>
        <taxon>Teleostei</taxon>
        <taxon>Anguilliformes</taxon>
        <taxon>Anguillidae</taxon>
        <taxon>Anguilla</taxon>
    </lineage>
</organism>